<accession>A0A4R2NYT5</accession>
<dbReference type="Gene3D" id="1.10.1330.10">
    <property type="entry name" value="Dockerin domain"/>
    <property type="match status" value="1"/>
</dbReference>
<protein>
    <submittedName>
        <fullName evidence="3">Cysteine-rich secretory family protein</fullName>
    </submittedName>
</protein>
<dbReference type="PANTHER" id="PTHR31157">
    <property type="entry name" value="SCP DOMAIN-CONTAINING PROTEIN"/>
    <property type="match status" value="1"/>
</dbReference>
<dbReference type="GO" id="GO:0000272">
    <property type="term" value="P:polysaccharide catabolic process"/>
    <property type="evidence" value="ECO:0007669"/>
    <property type="project" value="InterPro"/>
</dbReference>
<organism evidence="3 4">
    <name type="scientific">Rhodovulum adriaticum</name>
    <name type="common">Rhodopseudomonas adriatica</name>
    <dbReference type="NCBI Taxonomy" id="35804"/>
    <lineage>
        <taxon>Bacteria</taxon>
        <taxon>Pseudomonadati</taxon>
        <taxon>Pseudomonadota</taxon>
        <taxon>Alphaproteobacteria</taxon>
        <taxon>Rhodobacterales</taxon>
        <taxon>Paracoccaceae</taxon>
        <taxon>Rhodovulum</taxon>
    </lineage>
</organism>
<dbReference type="InterPro" id="IPR036439">
    <property type="entry name" value="Dockerin_dom_sf"/>
</dbReference>
<proteinExistence type="predicted"/>
<dbReference type="CDD" id="cd05379">
    <property type="entry name" value="CAP_bacterial"/>
    <property type="match status" value="1"/>
</dbReference>
<keyword evidence="4" id="KW-1185">Reference proteome</keyword>
<dbReference type="Gene3D" id="3.40.33.10">
    <property type="entry name" value="CAP"/>
    <property type="match status" value="1"/>
</dbReference>
<dbReference type="PANTHER" id="PTHR31157:SF1">
    <property type="entry name" value="SCP DOMAIN-CONTAINING PROTEIN"/>
    <property type="match status" value="1"/>
</dbReference>
<evidence type="ECO:0000259" key="2">
    <source>
        <dbReference type="Pfam" id="PF00188"/>
    </source>
</evidence>
<dbReference type="SUPFAM" id="SSF63446">
    <property type="entry name" value="Type I dockerin domain"/>
    <property type="match status" value="1"/>
</dbReference>
<gene>
    <name evidence="3" type="ORF">EV656_101205</name>
</gene>
<reference evidence="3 4" key="1">
    <citation type="submission" date="2019-03" db="EMBL/GenBank/DDBJ databases">
        <title>Genomic Encyclopedia of Type Strains, Phase IV (KMG-IV): sequencing the most valuable type-strain genomes for metagenomic binning, comparative biology and taxonomic classification.</title>
        <authorList>
            <person name="Goeker M."/>
        </authorList>
    </citation>
    <scope>NUCLEOTIDE SEQUENCE [LARGE SCALE GENOMIC DNA]</scope>
    <source>
        <strain evidence="3 4">DSM 2781</strain>
    </source>
</reference>
<dbReference type="InterPro" id="IPR014044">
    <property type="entry name" value="CAP_dom"/>
</dbReference>
<dbReference type="AlphaFoldDB" id="A0A4R2NYT5"/>
<comment type="caution">
    <text evidence="3">The sequence shown here is derived from an EMBL/GenBank/DDBJ whole genome shotgun (WGS) entry which is preliminary data.</text>
</comment>
<dbReference type="Pfam" id="PF00188">
    <property type="entry name" value="CAP"/>
    <property type="match status" value="1"/>
</dbReference>
<evidence type="ECO:0000256" key="1">
    <source>
        <dbReference type="SAM" id="MobiDB-lite"/>
    </source>
</evidence>
<sequence>MPLLLEPDAREQLFLELINRARLDPAAEAARYGIGLNDPTPGKPDDTPASHSGEDLTPDAKQPLVYDAFLALAAERHSDDMLDRDYFAHNAPDPAPYGSSPGDRMDSAGYVFEGAWSWGENIAWIGTSGSLDADAATLSHHEGLFLSAGHRVNLLAAQFRETGIAQELGQFYAQSTDGQYYNFNASMLTQVFALSGTDLFLTGVAYDDTDGNDFYSLGEGAAGIGVSTSGAATDTLGAGGYALALSGASDAVTVTFDQGGASLSATVWMDGQNVKLDLVNGTRLLSSADMVLGTGATEAALLGVADLSLTGNDLDNLLIAGRGDNVIDGAGGDDIVVFSGNLADYDISVLSDVVTVTDLRTDTTNQGTNTLSNVSTLRFADGDHTPPGLGDPELEPGDGPIALTGHLGTLADDDVAGAQVAFTPAGSDWPTHGMMSGPDGLFALGLEVGDAGHLDASRPHNAATDPAITAADALDVLRMAVGLAPSFGPAESQNFVAADVTGDGRVTAADALDVLRYAVGLDTENAPHWAFFDAATDWGGLGLDAGNAAVETGIQIAALGADLDVSLTAILIGDMAAV</sequence>
<dbReference type="EMBL" id="SLXL01000001">
    <property type="protein sequence ID" value="TCP27302.1"/>
    <property type="molecule type" value="Genomic_DNA"/>
</dbReference>
<feature type="region of interest" description="Disordered" evidence="1">
    <location>
        <begin position="32"/>
        <end position="59"/>
    </location>
</feature>
<evidence type="ECO:0000313" key="4">
    <source>
        <dbReference type="Proteomes" id="UP000295733"/>
    </source>
</evidence>
<feature type="domain" description="SCP" evidence="2">
    <location>
        <begin position="17"/>
        <end position="165"/>
    </location>
</feature>
<name>A0A4R2NYT5_RHOAD</name>
<dbReference type="Proteomes" id="UP000295733">
    <property type="component" value="Unassembled WGS sequence"/>
</dbReference>
<dbReference type="RefSeq" id="WP_165918909.1">
    <property type="nucleotide sequence ID" value="NZ_NRRP01000001.1"/>
</dbReference>
<feature type="compositionally biased region" description="Basic and acidic residues" evidence="1">
    <location>
        <begin position="43"/>
        <end position="54"/>
    </location>
</feature>
<dbReference type="SUPFAM" id="SSF55797">
    <property type="entry name" value="PR-1-like"/>
    <property type="match status" value="1"/>
</dbReference>
<evidence type="ECO:0000313" key="3">
    <source>
        <dbReference type="EMBL" id="TCP27302.1"/>
    </source>
</evidence>
<dbReference type="InterPro" id="IPR035940">
    <property type="entry name" value="CAP_sf"/>
</dbReference>